<evidence type="ECO:0000313" key="2">
    <source>
        <dbReference type="Proteomes" id="UP001303115"/>
    </source>
</evidence>
<protein>
    <submittedName>
        <fullName evidence="1">Uncharacterized protein</fullName>
    </submittedName>
</protein>
<dbReference type="AlphaFoldDB" id="A0AAN6PFB3"/>
<evidence type="ECO:0000313" key="1">
    <source>
        <dbReference type="EMBL" id="KAK4038206.1"/>
    </source>
</evidence>
<comment type="caution">
    <text evidence="1">The sequence shown here is derived from an EMBL/GenBank/DDBJ whole genome shotgun (WGS) entry which is preliminary data.</text>
</comment>
<keyword evidence="2" id="KW-1185">Reference proteome</keyword>
<reference evidence="2" key="1">
    <citation type="journal article" date="2023" name="Mol. Phylogenet. Evol.">
        <title>Genome-scale phylogeny and comparative genomics of the fungal order Sordariales.</title>
        <authorList>
            <person name="Hensen N."/>
            <person name="Bonometti L."/>
            <person name="Westerberg I."/>
            <person name="Brannstrom I.O."/>
            <person name="Guillou S."/>
            <person name="Cros-Aarteil S."/>
            <person name="Calhoun S."/>
            <person name="Haridas S."/>
            <person name="Kuo A."/>
            <person name="Mondo S."/>
            <person name="Pangilinan J."/>
            <person name="Riley R."/>
            <person name="LaButti K."/>
            <person name="Andreopoulos B."/>
            <person name="Lipzen A."/>
            <person name="Chen C."/>
            <person name="Yan M."/>
            <person name="Daum C."/>
            <person name="Ng V."/>
            <person name="Clum A."/>
            <person name="Steindorff A."/>
            <person name="Ohm R.A."/>
            <person name="Martin F."/>
            <person name="Silar P."/>
            <person name="Natvig D.O."/>
            <person name="Lalanne C."/>
            <person name="Gautier V."/>
            <person name="Ament-Velasquez S.L."/>
            <person name="Kruys A."/>
            <person name="Hutchinson M.I."/>
            <person name="Powell A.J."/>
            <person name="Barry K."/>
            <person name="Miller A.N."/>
            <person name="Grigoriev I.V."/>
            <person name="Debuchy R."/>
            <person name="Gladieux P."/>
            <person name="Hiltunen Thoren M."/>
            <person name="Johannesson H."/>
        </authorList>
    </citation>
    <scope>NUCLEOTIDE SEQUENCE [LARGE SCALE GENOMIC DNA]</scope>
    <source>
        <strain evidence="2">CBS 284.82</strain>
    </source>
</reference>
<sequence length="121" mass="13194">NTKKDPFWMVAAWGNPNCEGDLLWMHTGSTSACRNGRVLAASYSWLVTQDTQFFARPSPTCGIMDPQHLTADPSVLVNTIRFGTEGQQQTPAVVVPGQYKQGCSNGPVYGYDVYLIPGPGR</sequence>
<dbReference type="EMBL" id="MU854436">
    <property type="protein sequence ID" value="KAK4038206.1"/>
    <property type="molecule type" value="Genomic_DNA"/>
</dbReference>
<gene>
    <name evidence="1" type="ORF">C8A01DRAFT_17668</name>
</gene>
<dbReference type="Proteomes" id="UP001303115">
    <property type="component" value="Unassembled WGS sequence"/>
</dbReference>
<feature type="non-terminal residue" evidence="1">
    <location>
        <position position="1"/>
    </location>
</feature>
<organism evidence="1 2">
    <name type="scientific">Parachaetomium inaequale</name>
    <dbReference type="NCBI Taxonomy" id="2588326"/>
    <lineage>
        <taxon>Eukaryota</taxon>
        <taxon>Fungi</taxon>
        <taxon>Dikarya</taxon>
        <taxon>Ascomycota</taxon>
        <taxon>Pezizomycotina</taxon>
        <taxon>Sordariomycetes</taxon>
        <taxon>Sordariomycetidae</taxon>
        <taxon>Sordariales</taxon>
        <taxon>Chaetomiaceae</taxon>
        <taxon>Parachaetomium</taxon>
    </lineage>
</organism>
<name>A0AAN6PFB3_9PEZI</name>
<accession>A0AAN6PFB3</accession>
<proteinExistence type="predicted"/>